<evidence type="ECO:0000313" key="2">
    <source>
        <dbReference type="EMBL" id="MBB4945398.1"/>
    </source>
</evidence>
<comment type="caution">
    <text evidence="2">The sequence shown here is derived from an EMBL/GenBank/DDBJ whole genome shotgun (WGS) entry which is preliminary data.</text>
</comment>
<dbReference type="AlphaFoldDB" id="A0A7W7S8R8"/>
<dbReference type="SUPFAM" id="SSF109604">
    <property type="entry name" value="HD-domain/PDEase-like"/>
    <property type="match status" value="1"/>
</dbReference>
<gene>
    <name evidence="2" type="ORF">F4556_000933</name>
</gene>
<dbReference type="InterPro" id="IPR006674">
    <property type="entry name" value="HD_domain"/>
</dbReference>
<dbReference type="Gene3D" id="1.10.3210.10">
    <property type="entry name" value="Hypothetical protein af1432"/>
    <property type="match status" value="1"/>
</dbReference>
<dbReference type="Pfam" id="PF01966">
    <property type="entry name" value="HD"/>
    <property type="match status" value="1"/>
</dbReference>
<evidence type="ECO:0000259" key="1">
    <source>
        <dbReference type="Pfam" id="PF01966"/>
    </source>
</evidence>
<evidence type="ECO:0000313" key="3">
    <source>
        <dbReference type="Proteomes" id="UP000573327"/>
    </source>
</evidence>
<dbReference type="Proteomes" id="UP000573327">
    <property type="component" value="Unassembled WGS sequence"/>
</dbReference>
<reference evidence="2 3" key="1">
    <citation type="submission" date="2020-08" db="EMBL/GenBank/DDBJ databases">
        <title>Sequencing the genomes of 1000 actinobacteria strains.</title>
        <authorList>
            <person name="Klenk H.-P."/>
        </authorList>
    </citation>
    <scope>NUCLEOTIDE SEQUENCE [LARGE SCALE GENOMIC DNA]</scope>
    <source>
        <strain evidence="2 3">DSM 44786</strain>
    </source>
</reference>
<feature type="domain" description="HD" evidence="1">
    <location>
        <begin position="44"/>
        <end position="130"/>
    </location>
</feature>
<protein>
    <recommendedName>
        <fullName evidence="1">HD domain-containing protein</fullName>
    </recommendedName>
</protein>
<dbReference type="EMBL" id="JACHJR010000001">
    <property type="protein sequence ID" value="MBB4945398.1"/>
    <property type="molecule type" value="Genomic_DNA"/>
</dbReference>
<dbReference type="RefSeq" id="WP_184911834.1">
    <property type="nucleotide sequence ID" value="NZ_JACHJR010000001.1"/>
</dbReference>
<keyword evidence="3" id="KW-1185">Reference proteome</keyword>
<organism evidence="2 3">
    <name type="scientific">Kitasatospora gansuensis</name>
    <dbReference type="NCBI Taxonomy" id="258050"/>
    <lineage>
        <taxon>Bacteria</taxon>
        <taxon>Bacillati</taxon>
        <taxon>Actinomycetota</taxon>
        <taxon>Actinomycetes</taxon>
        <taxon>Kitasatosporales</taxon>
        <taxon>Streptomycetaceae</taxon>
        <taxon>Kitasatospora</taxon>
    </lineage>
</organism>
<sequence length="198" mass="21141">MTISRATLHELPAGLEDLYVELAAPPRLVAHLRLVHDVAVRLLAGFAEAWPELTVDAGAVRFGAASHDLGKVRHPEELSRPGSLHEAAGERLLTELGFPPESARFAGSHGSWDRPGISTEELMVSLADKVWKNSRIAGLEDLVGVRIAEATGRAPWEVFLQLDDLLGALGAAADERLAYQAAHPVVGPASNSGEAARR</sequence>
<accession>A0A7W7S8R8</accession>
<name>A0A7W7S8R8_9ACTN</name>
<proteinExistence type="predicted"/>